<keyword evidence="4" id="KW-1003">Cell membrane</keyword>
<gene>
    <name evidence="9" type="ORF">ATZ33_08675</name>
    <name evidence="10" type="ORF">RV15_GL001900</name>
</gene>
<dbReference type="PANTHER" id="PTHR21716">
    <property type="entry name" value="TRANSMEMBRANE PROTEIN"/>
    <property type="match status" value="1"/>
</dbReference>
<evidence type="ECO:0000256" key="7">
    <source>
        <dbReference type="ARBA" id="ARBA00023136"/>
    </source>
</evidence>
<feature type="transmembrane region" description="Helical" evidence="8">
    <location>
        <begin position="163"/>
        <end position="185"/>
    </location>
</feature>
<feature type="transmembrane region" description="Helical" evidence="8">
    <location>
        <begin position="40"/>
        <end position="62"/>
    </location>
</feature>
<dbReference type="GO" id="GO:0005886">
    <property type="term" value="C:plasma membrane"/>
    <property type="evidence" value="ECO:0007669"/>
    <property type="project" value="UniProtKB-SubCell"/>
</dbReference>
<keyword evidence="5 8" id="KW-0812">Transmembrane</keyword>
<protein>
    <recommendedName>
        <fullName evidence="13">Permease</fullName>
    </recommendedName>
</protein>
<dbReference type="AlphaFoldDB" id="A0A0S3KB03"/>
<accession>A0A0S3KB03</accession>
<dbReference type="EMBL" id="JXLC01000027">
    <property type="protein sequence ID" value="OJG87767.1"/>
    <property type="molecule type" value="Genomic_DNA"/>
</dbReference>
<reference evidence="10 12" key="1">
    <citation type="submission" date="2014-12" db="EMBL/GenBank/DDBJ databases">
        <title>Draft genome sequences of 29 type strains of Enterococci.</title>
        <authorList>
            <person name="Zhong Z."/>
            <person name="Sun Z."/>
            <person name="Liu W."/>
            <person name="Zhang W."/>
            <person name="Zhang H."/>
        </authorList>
    </citation>
    <scope>NUCLEOTIDE SEQUENCE [LARGE SCALE GENOMIC DNA]</scope>
    <source>
        <strain evidence="10 12">DSM 22801</strain>
    </source>
</reference>
<feature type="transmembrane region" description="Helical" evidence="8">
    <location>
        <begin position="229"/>
        <end position="254"/>
    </location>
</feature>
<dbReference type="GO" id="GO:0055085">
    <property type="term" value="P:transmembrane transport"/>
    <property type="evidence" value="ECO:0007669"/>
    <property type="project" value="TreeGrafter"/>
</dbReference>
<keyword evidence="7 8" id="KW-0472">Membrane</keyword>
<comment type="subcellular location">
    <subcellularLocation>
        <location evidence="1">Cell membrane</location>
        <topology evidence="1">Multi-pass membrane protein</topology>
    </subcellularLocation>
</comment>
<evidence type="ECO:0008006" key="13">
    <source>
        <dbReference type="Google" id="ProtNLM"/>
    </source>
</evidence>
<organism evidence="10 12">
    <name type="scientific">Enterococcus silesiacus</name>
    <dbReference type="NCBI Taxonomy" id="332949"/>
    <lineage>
        <taxon>Bacteria</taxon>
        <taxon>Bacillati</taxon>
        <taxon>Bacillota</taxon>
        <taxon>Bacilli</taxon>
        <taxon>Lactobacillales</taxon>
        <taxon>Enterococcaceae</taxon>
        <taxon>Enterococcus</taxon>
    </lineage>
</organism>
<evidence type="ECO:0000256" key="3">
    <source>
        <dbReference type="ARBA" id="ARBA00022448"/>
    </source>
</evidence>
<dbReference type="PANTHER" id="PTHR21716:SF53">
    <property type="entry name" value="PERMEASE PERM-RELATED"/>
    <property type="match status" value="1"/>
</dbReference>
<evidence type="ECO:0000256" key="4">
    <source>
        <dbReference type="ARBA" id="ARBA00022475"/>
    </source>
</evidence>
<evidence type="ECO:0000256" key="8">
    <source>
        <dbReference type="SAM" id="Phobius"/>
    </source>
</evidence>
<dbReference type="KEGG" id="ess:ATZ33_08675"/>
<evidence type="ECO:0000256" key="6">
    <source>
        <dbReference type="ARBA" id="ARBA00022989"/>
    </source>
</evidence>
<evidence type="ECO:0000313" key="11">
    <source>
        <dbReference type="Proteomes" id="UP000065511"/>
    </source>
</evidence>
<dbReference type="Pfam" id="PF01594">
    <property type="entry name" value="AI-2E_transport"/>
    <property type="match status" value="1"/>
</dbReference>
<feature type="transmembrane region" description="Helical" evidence="8">
    <location>
        <begin position="319"/>
        <end position="352"/>
    </location>
</feature>
<feature type="transmembrane region" description="Helical" evidence="8">
    <location>
        <begin position="74"/>
        <end position="99"/>
    </location>
</feature>
<dbReference type="InterPro" id="IPR002549">
    <property type="entry name" value="AI-2E-like"/>
</dbReference>
<evidence type="ECO:0000313" key="12">
    <source>
        <dbReference type="Proteomes" id="UP000183039"/>
    </source>
</evidence>
<evidence type="ECO:0000313" key="9">
    <source>
        <dbReference type="EMBL" id="ALS01436.1"/>
    </source>
</evidence>
<feature type="transmembrane region" description="Helical" evidence="8">
    <location>
        <begin position="286"/>
        <end position="307"/>
    </location>
</feature>
<evidence type="ECO:0000313" key="10">
    <source>
        <dbReference type="EMBL" id="OJG87767.1"/>
    </source>
</evidence>
<dbReference type="OrthoDB" id="9793390at2"/>
<feature type="transmembrane region" description="Helical" evidence="8">
    <location>
        <begin position="12"/>
        <end position="34"/>
    </location>
</feature>
<dbReference type="RefSeq" id="WP_071878883.1">
    <property type="nucleotide sequence ID" value="NZ_JXLC01000027.1"/>
</dbReference>
<comment type="similarity">
    <text evidence="2">Belongs to the autoinducer-2 exporter (AI-2E) (TC 2.A.86) family.</text>
</comment>
<keyword evidence="6 8" id="KW-1133">Transmembrane helix</keyword>
<feature type="transmembrane region" description="Helical" evidence="8">
    <location>
        <begin position="260"/>
        <end position="279"/>
    </location>
</feature>
<keyword evidence="11" id="KW-1185">Reference proteome</keyword>
<proteinExistence type="inferred from homology"/>
<reference evidence="9 11" key="2">
    <citation type="submission" date="2015-12" db="EMBL/GenBank/DDBJ databases">
        <authorList>
            <person name="Lauer A."/>
            <person name="Humrighouse B."/>
            <person name="Loparev V."/>
            <person name="Shewmaker P.L."/>
            <person name="Whitney A.M."/>
            <person name="McLaughlin R.W."/>
        </authorList>
    </citation>
    <scope>NUCLEOTIDE SEQUENCE [LARGE SCALE GENOMIC DNA]</scope>
    <source>
        <strain evidence="9 11">LMG 23085</strain>
    </source>
</reference>
<dbReference type="EMBL" id="CP013614">
    <property type="protein sequence ID" value="ALS01436.1"/>
    <property type="molecule type" value="Genomic_DNA"/>
</dbReference>
<name>A0A0S3KB03_9ENTE</name>
<dbReference type="Proteomes" id="UP000183039">
    <property type="component" value="Unassembled WGS sequence"/>
</dbReference>
<keyword evidence="3" id="KW-0813">Transport</keyword>
<evidence type="ECO:0000256" key="1">
    <source>
        <dbReference type="ARBA" id="ARBA00004651"/>
    </source>
</evidence>
<evidence type="ECO:0000256" key="5">
    <source>
        <dbReference type="ARBA" id="ARBA00022692"/>
    </source>
</evidence>
<sequence>MFERLRQSKLFFWSAELLVIATLIFVSSKINFIFTPIGTFFSTLFAPVLVAGFLYYILNPIVNLLMKTNMKRIFAILIVFLLLIVALVLILVSVIPSLVSQLSSLASNMPDVFKNVEAWVYQMAGLPIFKDFDLTNYIDQLDISYGKIIQQFITGLSSSLGSIVSTVASTTIIIVTAPFILFYMLKDGDRMVPGIKRVLPEKRQDDIVELLGKLNKTLSSYISGQAIECLFVATFTVIGYSLIGVRYAFLFGVIAGVTNLIPYLGPYIGLAPAVFVTVFDEPVKALLCCLVVLIVQQIDGNIIYPNVIGKSLQIHPLTIILILLVAGNIAGLLGIFLAVPFYAVCKTIVVYVFQMVRKNKMEEQPILDLPDEINSPQSKEK</sequence>
<dbReference type="Proteomes" id="UP000065511">
    <property type="component" value="Chromosome"/>
</dbReference>
<evidence type="ECO:0000256" key="2">
    <source>
        <dbReference type="ARBA" id="ARBA00009773"/>
    </source>
</evidence>